<feature type="compositionally biased region" description="Basic and acidic residues" evidence="17">
    <location>
        <begin position="277"/>
        <end position="294"/>
    </location>
</feature>
<accession>A0AAV6H8B6</accession>
<comment type="function">
    <text evidence="13">Exerts an anti-apoptotic effect in the immune system and is involved in responses to infections.</text>
</comment>
<keyword evidence="20" id="KW-1185">Reference proteome</keyword>
<feature type="domain" description="AIG1-type G" evidence="18">
    <location>
        <begin position="77"/>
        <end position="273"/>
    </location>
</feature>
<dbReference type="GO" id="GO:0005783">
    <property type="term" value="C:endoplasmic reticulum"/>
    <property type="evidence" value="ECO:0007669"/>
    <property type="project" value="UniProtKB-SubCell"/>
</dbReference>
<dbReference type="GO" id="GO:0005794">
    <property type="term" value="C:Golgi apparatus"/>
    <property type="evidence" value="ECO:0007669"/>
    <property type="project" value="UniProtKB-SubCell"/>
</dbReference>
<name>A0AAV6H8B6_9TELE</name>
<dbReference type="GO" id="GO:0005525">
    <property type="term" value="F:GTP binding"/>
    <property type="evidence" value="ECO:0007669"/>
    <property type="project" value="UniProtKB-KW"/>
</dbReference>
<evidence type="ECO:0000256" key="4">
    <source>
        <dbReference type="ARBA" id="ARBA00004555"/>
    </source>
</evidence>
<dbReference type="Proteomes" id="UP000823561">
    <property type="component" value="Chromosome 3"/>
</dbReference>
<evidence type="ECO:0000259" key="18">
    <source>
        <dbReference type="PROSITE" id="PS51720"/>
    </source>
</evidence>
<evidence type="ECO:0000256" key="11">
    <source>
        <dbReference type="ARBA" id="ARBA00023128"/>
    </source>
</evidence>
<evidence type="ECO:0000256" key="7">
    <source>
        <dbReference type="ARBA" id="ARBA00022737"/>
    </source>
</evidence>
<gene>
    <name evidence="19" type="ORF">AALO_G00035330</name>
</gene>
<evidence type="ECO:0000256" key="13">
    <source>
        <dbReference type="ARBA" id="ARBA00056809"/>
    </source>
</evidence>
<evidence type="ECO:0000256" key="8">
    <source>
        <dbReference type="ARBA" id="ARBA00022741"/>
    </source>
</evidence>
<keyword evidence="6" id="KW-0963">Cytoplasm</keyword>
<proteinExistence type="inferred from homology"/>
<keyword evidence="12" id="KW-0342">GTP-binding</keyword>
<reference evidence="19" key="1">
    <citation type="submission" date="2020-10" db="EMBL/GenBank/DDBJ databases">
        <title>Chromosome-scale genome assembly of the Allis shad, Alosa alosa.</title>
        <authorList>
            <person name="Margot Z."/>
            <person name="Christophe K."/>
            <person name="Cabau C."/>
            <person name="Louis A."/>
            <person name="Berthelot C."/>
            <person name="Parey E."/>
            <person name="Roest Crollius H."/>
            <person name="Montfort J."/>
            <person name="Robinson-Rechavi M."/>
            <person name="Bucao C."/>
            <person name="Bouchez O."/>
            <person name="Gislard M."/>
            <person name="Lluch J."/>
            <person name="Milhes M."/>
            <person name="Lampietro C."/>
            <person name="Lopez Roques C."/>
            <person name="Donnadieu C."/>
            <person name="Braasch I."/>
            <person name="Desvignes T."/>
            <person name="Postlethwait J."/>
            <person name="Bobe J."/>
            <person name="Guiguen Y."/>
        </authorList>
    </citation>
    <scope>NUCLEOTIDE SEQUENCE</scope>
    <source>
        <strain evidence="19">M-15738</strain>
        <tissue evidence="19">Blood</tissue>
    </source>
</reference>
<evidence type="ECO:0000256" key="2">
    <source>
        <dbReference type="ARBA" id="ARBA00004240"/>
    </source>
</evidence>
<feature type="region of interest" description="Disordered" evidence="17">
    <location>
        <begin position="277"/>
        <end position="337"/>
    </location>
</feature>
<keyword evidence="10" id="KW-0333">Golgi apparatus</keyword>
<evidence type="ECO:0000256" key="5">
    <source>
        <dbReference type="ARBA" id="ARBA00008535"/>
    </source>
</evidence>
<dbReference type="PANTHER" id="PTHR10903">
    <property type="entry name" value="GTPASE, IMAP FAMILY MEMBER-RELATED"/>
    <property type="match status" value="1"/>
</dbReference>
<evidence type="ECO:0000256" key="1">
    <source>
        <dbReference type="ARBA" id="ARBA00004173"/>
    </source>
</evidence>
<dbReference type="EMBL" id="JADWDJ010000003">
    <property type="protein sequence ID" value="KAG5282849.1"/>
    <property type="molecule type" value="Genomic_DNA"/>
</dbReference>
<feature type="coiled-coil region" evidence="16">
    <location>
        <begin position="10"/>
        <end position="75"/>
    </location>
</feature>
<keyword evidence="8" id="KW-0547">Nucleotide-binding</keyword>
<evidence type="ECO:0000256" key="6">
    <source>
        <dbReference type="ARBA" id="ARBA00022490"/>
    </source>
</evidence>
<keyword evidence="7" id="KW-0677">Repeat</keyword>
<dbReference type="PROSITE" id="PS51720">
    <property type="entry name" value="G_AIG1"/>
    <property type="match status" value="1"/>
</dbReference>
<dbReference type="GO" id="GO:0005829">
    <property type="term" value="C:cytosol"/>
    <property type="evidence" value="ECO:0007669"/>
    <property type="project" value="UniProtKB-SubCell"/>
</dbReference>
<evidence type="ECO:0000256" key="9">
    <source>
        <dbReference type="ARBA" id="ARBA00022824"/>
    </source>
</evidence>
<dbReference type="SUPFAM" id="SSF52540">
    <property type="entry name" value="P-loop containing nucleoside triphosphate hydrolases"/>
    <property type="match status" value="1"/>
</dbReference>
<dbReference type="InterPro" id="IPR027417">
    <property type="entry name" value="P-loop_NTPase"/>
</dbReference>
<evidence type="ECO:0000256" key="10">
    <source>
        <dbReference type="ARBA" id="ARBA00023034"/>
    </source>
</evidence>
<keyword evidence="9" id="KW-0256">Endoplasmic reticulum</keyword>
<dbReference type="InterPro" id="IPR006703">
    <property type="entry name" value="G_AIG1"/>
</dbReference>
<evidence type="ECO:0000256" key="16">
    <source>
        <dbReference type="SAM" id="Coils"/>
    </source>
</evidence>
<feature type="compositionally biased region" description="Basic residues" evidence="17">
    <location>
        <begin position="320"/>
        <end position="337"/>
    </location>
</feature>
<comment type="subcellular location">
    <subcellularLocation>
        <location evidence="3">Cytoplasm</location>
        <location evidence="3">Cytosol</location>
    </subcellularLocation>
    <subcellularLocation>
        <location evidence="2">Endoplasmic reticulum</location>
    </subcellularLocation>
    <subcellularLocation>
        <location evidence="4">Golgi apparatus</location>
    </subcellularLocation>
    <subcellularLocation>
        <location evidence="1">Mitochondrion</location>
    </subcellularLocation>
</comment>
<dbReference type="InterPro" id="IPR045058">
    <property type="entry name" value="GIMA/IAN/Toc"/>
</dbReference>
<sequence>MNLQLEEPARTEMEKMNLQLEEKNREMEKMNLQLEEKNREMEKMNLQLEEKNREMEKMNLQLEEKNREMKKTTQHKTDDLRIVLLGKTGVGKSSTGNTILGRDVFEAEASAKSVTKTCERETAEVNGRQIIVIDTPGLFDTELDNEETQRELTNCISLVLPGPHVFLLLIAINRFTQEERQAVDIIKRTFGENSIKYTIVLFTRGDDLDKSIEEFLGKSRLTNIIEQCGKRYHVFDNKTRDRTQVSTLLDKIDIMVAANRGGCYTLQQMEIMMKKKEELKSEKEDTKEDKDRPKGHGNPTAGPENPTAGPENPTAGTRGRSSKRKMKYKNKAKGGKS</sequence>
<evidence type="ECO:0000313" key="19">
    <source>
        <dbReference type="EMBL" id="KAG5282849.1"/>
    </source>
</evidence>
<dbReference type="FunFam" id="3.40.50.300:FF:000536">
    <property type="entry name" value="GTPase IMAP family member 8"/>
    <property type="match status" value="1"/>
</dbReference>
<dbReference type="PANTHER" id="PTHR10903:SF170">
    <property type="entry name" value="GTPASE IMAP FAMILY MEMBER 7"/>
    <property type="match status" value="1"/>
</dbReference>
<evidence type="ECO:0000256" key="17">
    <source>
        <dbReference type="SAM" id="MobiDB-lite"/>
    </source>
</evidence>
<dbReference type="AlphaFoldDB" id="A0AAV6H8B6"/>
<keyword evidence="11" id="KW-0496">Mitochondrion</keyword>
<evidence type="ECO:0000256" key="3">
    <source>
        <dbReference type="ARBA" id="ARBA00004514"/>
    </source>
</evidence>
<protein>
    <recommendedName>
        <fullName evidence="14">GTPase IMAP family member 8</fullName>
    </recommendedName>
    <alternativeName>
        <fullName evidence="15">Immune-associated nucleotide-binding protein 9</fullName>
    </alternativeName>
</protein>
<dbReference type="CDD" id="cd01852">
    <property type="entry name" value="AIG1"/>
    <property type="match status" value="1"/>
</dbReference>
<comment type="caution">
    <text evidence="19">The sequence shown here is derived from an EMBL/GenBank/DDBJ whole genome shotgun (WGS) entry which is preliminary data.</text>
</comment>
<dbReference type="GO" id="GO:0005739">
    <property type="term" value="C:mitochondrion"/>
    <property type="evidence" value="ECO:0007669"/>
    <property type="project" value="UniProtKB-SubCell"/>
</dbReference>
<evidence type="ECO:0000313" key="20">
    <source>
        <dbReference type="Proteomes" id="UP000823561"/>
    </source>
</evidence>
<evidence type="ECO:0000256" key="15">
    <source>
        <dbReference type="ARBA" id="ARBA00077278"/>
    </source>
</evidence>
<evidence type="ECO:0000256" key="12">
    <source>
        <dbReference type="ARBA" id="ARBA00023134"/>
    </source>
</evidence>
<dbReference type="Gene3D" id="3.40.50.300">
    <property type="entry name" value="P-loop containing nucleotide triphosphate hydrolases"/>
    <property type="match status" value="1"/>
</dbReference>
<comment type="similarity">
    <text evidence="5">Belongs to the TRAFAC class TrmE-Era-EngA-EngB-Septin-like GTPase superfamily. AIG1/Toc34/Toc159-like paraseptin GTPase family. IAN subfamily.</text>
</comment>
<keyword evidence="16" id="KW-0175">Coiled coil</keyword>
<evidence type="ECO:0000256" key="14">
    <source>
        <dbReference type="ARBA" id="ARBA00073539"/>
    </source>
</evidence>
<organism evidence="19 20">
    <name type="scientific">Alosa alosa</name>
    <name type="common">allis shad</name>
    <dbReference type="NCBI Taxonomy" id="278164"/>
    <lineage>
        <taxon>Eukaryota</taxon>
        <taxon>Metazoa</taxon>
        <taxon>Chordata</taxon>
        <taxon>Craniata</taxon>
        <taxon>Vertebrata</taxon>
        <taxon>Euteleostomi</taxon>
        <taxon>Actinopterygii</taxon>
        <taxon>Neopterygii</taxon>
        <taxon>Teleostei</taxon>
        <taxon>Clupei</taxon>
        <taxon>Clupeiformes</taxon>
        <taxon>Clupeoidei</taxon>
        <taxon>Clupeidae</taxon>
        <taxon>Alosa</taxon>
    </lineage>
</organism>
<dbReference type="Pfam" id="PF04548">
    <property type="entry name" value="AIG1"/>
    <property type="match status" value="1"/>
</dbReference>